<gene>
    <name evidence="1" type="ORF">CDAR_469271</name>
</gene>
<sequence length="85" mass="9465">MSRGSEKKTSKKSGRKVSFITPIGNSMRISAVTPLYASVKDRPKTPIPSRSSSVYSLSLNKKYIGKAALNFTLEHEDIHQLKEKI</sequence>
<dbReference type="Proteomes" id="UP001054837">
    <property type="component" value="Unassembled WGS sequence"/>
</dbReference>
<accession>A0AAV4Q204</accession>
<comment type="caution">
    <text evidence="1">The sequence shown here is derived from an EMBL/GenBank/DDBJ whole genome shotgun (WGS) entry which is preliminary data.</text>
</comment>
<evidence type="ECO:0000313" key="2">
    <source>
        <dbReference type="Proteomes" id="UP001054837"/>
    </source>
</evidence>
<name>A0AAV4Q204_9ARAC</name>
<dbReference type="EMBL" id="BPLQ01003686">
    <property type="protein sequence ID" value="GIY02571.1"/>
    <property type="molecule type" value="Genomic_DNA"/>
</dbReference>
<proteinExistence type="predicted"/>
<protein>
    <submittedName>
        <fullName evidence="1">Uncharacterized protein</fullName>
    </submittedName>
</protein>
<organism evidence="1 2">
    <name type="scientific">Caerostris darwini</name>
    <dbReference type="NCBI Taxonomy" id="1538125"/>
    <lineage>
        <taxon>Eukaryota</taxon>
        <taxon>Metazoa</taxon>
        <taxon>Ecdysozoa</taxon>
        <taxon>Arthropoda</taxon>
        <taxon>Chelicerata</taxon>
        <taxon>Arachnida</taxon>
        <taxon>Araneae</taxon>
        <taxon>Araneomorphae</taxon>
        <taxon>Entelegynae</taxon>
        <taxon>Araneoidea</taxon>
        <taxon>Araneidae</taxon>
        <taxon>Caerostris</taxon>
    </lineage>
</organism>
<keyword evidence="2" id="KW-1185">Reference proteome</keyword>
<evidence type="ECO:0000313" key="1">
    <source>
        <dbReference type="EMBL" id="GIY02571.1"/>
    </source>
</evidence>
<reference evidence="1 2" key="1">
    <citation type="submission" date="2021-06" db="EMBL/GenBank/DDBJ databases">
        <title>Caerostris darwini draft genome.</title>
        <authorList>
            <person name="Kono N."/>
            <person name="Arakawa K."/>
        </authorList>
    </citation>
    <scope>NUCLEOTIDE SEQUENCE [LARGE SCALE GENOMIC DNA]</scope>
</reference>
<dbReference type="AlphaFoldDB" id="A0AAV4Q204"/>